<keyword evidence="2" id="KW-1185">Reference proteome</keyword>
<comment type="caution">
    <text evidence="1">The sequence shown here is derived from an EMBL/GenBank/DDBJ whole genome shotgun (WGS) entry which is preliminary data.</text>
</comment>
<protein>
    <submittedName>
        <fullName evidence="1">Uncharacterized protein</fullName>
    </submittedName>
</protein>
<evidence type="ECO:0000313" key="1">
    <source>
        <dbReference type="EMBL" id="KAJ0083162.1"/>
    </source>
</evidence>
<dbReference type="Proteomes" id="UP001164250">
    <property type="component" value="Chromosome 12"/>
</dbReference>
<name>A0ACC1A7X9_9ROSI</name>
<proteinExistence type="predicted"/>
<evidence type="ECO:0000313" key="2">
    <source>
        <dbReference type="Proteomes" id="UP001164250"/>
    </source>
</evidence>
<reference evidence="2" key="1">
    <citation type="journal article" date="2023" name="G3 (Bethesda)">
        <title>Genome assembly and association tests identify interacting loci associated with vigor, precocity, and sex in interspecific pistachio rootstocks.</title>
        <authorList>
            <person name="Palmer W."/>
            <person name="Jacygrad E."/>
            <person name="Sagayaradj S."/>
            <person name="Cavanaugh K."/>
            <person name="Han R."/>
            <person name="Bertier L."/>
            <person name="Beede B."/>
            <person name="Kafkas S."/>
            <person name="Golino D."/>
            <person name="Preece J."/>
            <person name="Michelmore R."/>
        </authorList>
    </citation>
    <scope>NUCLEOTIDE SEQUENCE [LARGE SCALE GENOMIC DNA]</scope>
</reference>
<dbReference type="EMBL" id="CM047908">
    <property type="protein sequence ID" value="KAJ0083162.1"/>
    <property type="molecule type" value="Genomic_DNA"/>
</dbReference>
<sequence>MDLFPLEIGNLKVATNIDLSRNLFPGNIPVVIASLENLQSLSLRYNRLEGFIPETLGDLISLEFLDLSNNKLSGVIPKSLEKLLYLKYLNLSFNQLGGEIPTRGCFTYLSGDSFMGNLALCGFDPKLKVPPCKSSTHRKSKVLLLIVSSLSTLVTLAVLVLLLVLLKCRKKYTKLLSILDMSPQETWRRISYHELVRATNGFNEHNLLGKGGFGSVYKGRLDDGMEVAVKVFHLQFEEAFTSFEVECEVMSRIRHRNLVKIITCCSSHNFKALVLEYMPNGSLEKCLYFDDNVLDISQRLTIMIDVALALEYLHFGYSTAIVHCDLKPSNVLLDENLVARLSDFGITKLLGEEESMTQTQTLATIGYMAPEHGREGKVSKKGDVYSYGIMLMETFTRKKPTDEIFTEEMSLRSWVGESLCNTVMQVLDTNLLRRDDEHFSSKEELVSSILSLAMECTRESPAERMGIKEVATRLINIRVEFAKFKVNDAQGYQIQKEMNEL</sequence>
<gene>
    <name evidence="1" type="ORF">Patl1_11928</name>
</gene>
<organism evidence="1 2">
    <name type="scientific">Pistacia atlantica</name>
    <dbReference type="NCBI Taxonomy" id="434234"/>
    <lineage>
        <taxon>Eukaryota</taxon>
        <taxon>Viridiplantae</taxon>
        <taxon>Streptophyta</taxon>
        <taxon>Embryophyta</taxon>
        <taxon>Tracheophyta</taxon>
        <taxon>Spermatophyta</taxon>
        <taxon>Magnoliopsida</taxon>
        <taxon>eudicotyledons</taxon>
        <taxon>Gunneridae</taxon>
        <taxon>Pentapetalae</taxon>
        <taxon>rosids</taxon>
        <taxon>malvids</taxon>
        <taxon>Sapindales</taxon>
        <taxon>Anacardiaceae</taxon>
        <taxon>Pistacia</taxon>
    </lineage>
</organism>
<accession>A0ACC1A7X9</accession>